<dbReference type="InterPro" id="IPR003018">
    <property type="entry name" value="GAF"/>
</dbReference>
<evidence type="ECO:0000256" key="4">
    <source>
        <dbReference type="ARBA" id="ARBA00023163"/>
    </source>
</evidence>
<dbReference type="InterPro" id="IPR011006">
    <property type="entry name" value="CheY-like_superfamily"/>
</dbReference>
<dbReference type="EMBL" id="CADCUD010000052">
    <property type="protein sequence ID" value="CAA9318781.1"/>
    <property type="molecule type" value="Genomic_DNA"/>
</dbReference>
<reference evidence="6" key="1">
    <citation type="submission" date="2020-02" db="EMBL/GenBank/DDBJ databases">
        <authorList>
            <person name="Meier V. D."/>
        </authorList>
    </citation>
    <scope>NUCLEOTIDE SEQUENCE</scope>
    <source>
        <strain evidence="6">AVDCRST_MAG46</strain>
    </source>
</reference>
<evidence type="ECO:0000256" key="2">
    <source>
        <dbReference type="ARBA" id="ARBA00022777"/>
    </source>
</evidence>
<keyword evidence="4" id="KW-0804">Transcription</keyword>
<evidence type="ECO:0000256" key="3">
    <source>
        <dbReference type="ARBA" id="ARBA00023015"/>
    </source>
</evidence>
<keyword evidence="3" id="KW-0805">Transcription regulation</keyword>
<keyword evidence="1" id="KW-0808">Transferase</keyword>
<dbReference type="InterPro" id="IPR005561">
    <property type="entry name" value="ANTAR"/>
</dbReference>
<dbReference type="GO" id="GO:0003723">
    <property type="term" value="F:RNA binding"/>
    <property type="evidence" value="ECO:0007669"/>
    <property type="project" value="InterPro"/>
</dbReference>
<dbReference type="InterPro" id="IPR036388">
    <property type="entry name" value="WH-like_DNA-bd_sf"/>
</dbReference>
<organism evidence="6">
    <name type="scientific">uncultured Nocardioidaceae bacterium</name>
    <dbReference type="NCBI Taxonomy" id="253824"/>
    <lineage>
        <taxon>Bacteria</taxon>
        <taxon>Bacillati</taxon>
        <taxon>Actinomycetota</taxon>
        <taxon>Actinomycetes</taxon>
        <taxon>Propionibacteriales</taxon>
        <taxon>Nocardioidaceae</taxon>
        <taxon>environmental samples</taxon>
    </lineage>
</organism>
<dbReference type="SMART" id="SM01012">
    <property type="entry name" value="ANTAR"/>
    <property type="match status" value="1"/>
</dbReference>
<keyword evidence="2" id="KW-0418">Kinase</keyword>
<dbReference type="SUPFAM" id="SSF52172">
    <property type="entry name" value="CheY-like"/>
    <property type="match status" value="1"/>
</dbReference>
<dbReference type="Gene3D" id="1.10.10.10">
    <property type="entry name" value="Winged helix-like DNA-binding domain superfamily/Winged helix DNA-binding domain"/>
    <property type="match status" value="1"/>
</dbReference>
<feature type="domain" description="ANTAR" evidence="5">
    <location>
        <begin position="168"/>
        <end position="229"/>
    </location>
</feature>
<gene>
    <name evidence="6" type="ORF">AVDCRST_MAG46-695</name>
</gene>
<dbReference type="GO" id="GO:0016301">
    <property type="term" value="F:kinase activity"/>
    <property type="evidence" value="ECO:0007669"/>
    <property type="project" value="UniProtKB-KW"/>
</dbReference>
<accession>A0A6J4KZM7</accession>
<dbReference type="Gene3D" id="3.30.450.40">
    <property type="match status" value="1"/>
</dbReference>
<dbReference type="Pfam" id="PF03861">
    <property type="entry name" value="ANTAR"/>
    <property type="match status" value="1"/>
</dbReference>
<evidence type="ECO:0000256" key="1">
    <source>
        <dbReference type="ARBA" id="ARBA00022679"/>
    </source>
</evidence>
<protein>
    <recommendedName>
        <fullName evidence="5">ANTAR domain-containing protein</fullName>
    </recommendedName>
</protein>
<dbReference type="AlphaFoldDB" id="A0A6J4KZM7"/>
<dbReference type="SMART" id="SM00065">
    <property type="entry name" value="GAF"/>
    <property type="match status" value="1"/>
</dbReference>
<dbReference type="PROSITE" id="PS50921">
    <property type="entry name" value="ANTAR"/>
    <property type="match status" value="1"/>
</dbReference>
<dbReference type="SUPFAM" id="SSF55781">
    <property type="entry name" value="GAF domain-like"/>
    <property type="match status" value="1"/>
</dbReference>
<sequence>MDDNRTNDPGQVRSQLHELHFRTEGLDQLLEEITVLATDVVGGDTSGGVTVIRGDRAATIAASDERTLALDEIQYGQGSGPCLDCARGGEPITVDDLESDTRWPDYQKHALQHGLRSSLSLPLALGPDAVGALNLYVFEQHGFGDEERAVLGQFCEDASRAISLALRHDTVTQQNDHLHTAMASRRLIDQAIGIVMAQNRCSADDAFSILRQASQNRNVKVRDLAASIIRNISGSDPSPETHFKP</sequence>
<name>A0A6J4KZM7_9ACTN</name>
<dbReference type="InterPro" id="IPR012074">
    <property type="entry name" value="GAF_ANTAR"/>
</dbReference>
<evidence type="ECO:0000259" key="5">
    <source>
        <dbReference type="PROSITE" id="PS50921"/>
    </source>
</evidence>
<proteinExistence type="predicted"/>
<evidence type="ECO:0000313" key="6">
    <source>
        <dbReference type="EMBL" id="CAA9318781.1"/>
    </source>
</evidence>
<dbReference type="InterPro" id="IPR029016">
    <property type="entry name" value="GAF-like_dom_sf"/>
</dbReference>
<dbReference type="PIRSF" id="PIRSF036625">
    <property type="entry name" value="GAF_ANTAR"/>
    <property type="match status" value="1"/>
</dbReference>
<dbReference type="Pfam" id="PF13185">
    <property type="entry name" value="GAF_2"/>
    <property type="match status" value="1"/>
</dbReference>